<evidence type="ECO:0000256" key="3">
    <source>
        <dbReference type="ARBA" id="ARBA00022475"/>
    </source>
</evidence>
<evidence type="ECO:0000313" key="12">
    <source>
        <dbReference type="Proteomes" id="UP000189310"/>
    </source>
</evidence>
<evidence type="ECO:0000256" key="5">
    <source>
        <dbReference type="ARBA" id="ARBA00022692"/>
    </source>
</evidence>
<name>A0ABX3ITD8_9PSED</name>
<keyword evidence="2 9" id="KW-0813">Transport</keyword>
<comment type="subunit">
    <text evidence="9">The complex comprises the extracytoplasmic solute receptor protein and the two transmembrane proteins.</text>
</comment>
<evidence type="ECO:0000256" key="7">
    <source>
        <dbReference type="ARBA" id="ARBA00023136"/>
    </source>
</evidence>
<evidence type="ECO:0000256" key="6">
    <source>
        <dbReference type="ARBA" id="ARBA00022989"/>
    </source>
</evidence>
<evidence type="ECO:0000256" key="9">
    <source>
        <dbReference type="RuleBase" id="RU369079"/>
    </source>
</evidence>
<evidence type="ECO:0000259" key="10">
    <source>
        <dbReference type="Pfam" id="PF04290"/>
    </source>
</evidence>
<dbReference type="InterPro" id="IPR007387">
    <property type="entry name" value="TRAP_DctQ"/>
</dbReference>
<comment type="function">
    <text evidence="9">Part of the tripartite ATP-independent periplasmic (TRAP) transport system.</text>
</comment>
<dbReference type="RefSeq" id="WP_077171942.1">
    <property type="nucleotide sequence ID" value="NZ_MTLN01000006.1"/>
</dbReference>
<gene>
    <name evidence="11" type="ORF">BVL52_11110</name>
</gene>
<keyword evidence="5 9" id="KW-0812">Transmembrane</keyword>
<evidence type="ECO:0000313" key="11">
    <source>
        <dbReference type="EMBL" id="ONN71050.1"/>
    </source>
</evidence>
<feature type="transmembrane region" description="Helical" evidence="9">
    <location>
        <begin position="21"/>
        <end position="43"/>
    </location>
</feature>
<evidence type="ECO:0000256" key="1">
    <source>
        <dbReference type="ARBA" id="ARBA00004429"/>
    </source>
</evidence>
<keyword evidence="6 9" id="KW-1133">Transmembrane helix</keyword>
<dbReference type="InterPro" id="IPR055348">
    <property type="entry name" value="DctQ"/>
</dbReference>
<proteinExistence type="inferred from homology"/>
<dbReference type="Pfam" id="PF04290">
    <property type="entry name" value="DctQ"/>
    <property type="match status" value="1"/>
</dbReference>
<dbReference type="Proteomes" id="UP000189310">
    <property type="component" value="Unassembled WGS sequence"/>
</dbReference>
<dbReference type="PANTHER" id="PTHR35011:SF2">
    <property type="entry name" value="2,3-DIKETO-L-GULONATE TRAP TRANSPORTER SMALL PERMEASE PROTEIN YIAM"/>
    <property type="match status" value="1"/>
</dbReference>
<accession>A0ABX3ITD8</accession>
<feature type="transmembrane region" description="Helical" evidence="9">
    <location>
        <begin position="133"/>
        <end position="154"/>
    </location>
</feature>
<organism evidence="11 12">
    <name type="scientific">Pseudomonas oryzihabitans</name>
    <dbReference type="NCBI Taxonomy" id="47885"/>
    <lineage>
        <taxon>Bacteria</taxon>
        <taxon>Pseudomonadati</taxon>
        <taxon>Pseudomonadota</taxon>
        <taxon>Gammaproteobacteria</taxon>
        <taxon>Pseudomonadales</taxon>
        <taxon>Pseudomonadaceae</taxon>
        <taxon>Pseudomonas</taxon>
    </lineage>
</organism>
<evidence type="ECO:0000256" key="2">
    <source>
        <dbReference type="ARBA" id="ARBA00022448"/>
    </source>
</evidence>
<keyword evidence="4 9" id="KW-0997">Cell inner membrane</keyword>
<keyword evidence="3" id="KW-1003">Cell membrane</keyword>
<evidence type="ECO:0000256" key="4">
    <source>
        <dbReference type="ARBA" id="ARBA00022519"/>
    </source>
</evidence>
<sequence length="166" mass="18335">MSAPTHVPHRPSRPERLLQAVGVLLFLATFGAITSGVVARYFHLPGFEWSFEIAALSFVWVTFIGCVLAELRGENVRFVGVLLLLPPAGQRALQVFGCLVLLGVSLWLLTSGWAMLERSGRVPTPVLRWPSGLMTLALISAAAMLVVIALLRLWRLRVRVRREPQA</sequence>
<comment type="similarity">
    <text evidence="8 9">Belongs to the TRAP transporter small permease family.</text>
</comment>
<keyword evidence="12" id="KW-1185">Reference proteome</keyword>
<evidence type="ECO:0000256" key="8">
    <source>
        <dbReference type="ARBA" id="ARBA00038436"/>
    </source>
</evidence>
<reference evidence="11 12" key="1">
    <citation type="submission" date="2017-01" db="EMBL/GenBank/DDBJ databases">
        <title>Pseudomonas psychrotolerans genome sequencing and assembly.</title>
        <authorList>
            <person name="Vyas B."/>
            <person name="Mayilraj S."/>
        </authorList>
    </citation>
    <scope>NUCLEOTIDE SEQUENCE [LARGE SCALE GENOMIC DNA]</scope>
    <source>
        <strain evidence="11 12">SDS18</strain>
    </source>
</reference>
<feature type="transmembrane region" description="Helical" evidence="9">
    <location>
        <begin position="92"/>
        <end position="113"/>
    </location>
</feature>
<protein>
    <recommendedName>
        <fullName evidence="9">TRAP transporter small permease protein</fullName>
    </recommendedName>
</protein>
<comment type="subcellular location">
    <subcellularLocation>
        <location evidence="1 9">Cell inner membrane</location>
        <topology evidence="1 9">Multi-pass membrane protein</topology>
    </subcellularLocation>
</comment>
<dbReference type="EMBL" id="MTLN01000006">
    <property type="protein sequence ID" value="ONN71050.1"/>
    <property type="molecule type" value="Genomic_DNA"/>
</dbReference>
<dbReference type="PANTHER" id="PTHR35011">
    <property type="entry name" value="2,3-DIKETO-L-GULONATE TRAP TRANSPORTER SMALL PERMEASE PROTEIN YIAM"/>
    <property type="match status" value="1"/>
</dbReference>
<feature type="domain" description="Tripartite ATP-independent periplasmic transporters DctQ component" evidence="10">
    <location>
        <begin position="31"/>
        <end position="156"/>
    </location>
</feature>
<comment type="caution">
    <text evidence="11">The sequence shown here is derived from an EMBL/GenBank/DDBJ whole genome shotgun (WGS) entry which is preliminary data.</text>
</comment>
<keyword evidence="7 9" id="KW-0472">Membrane</keyword>
<feature type="transmembrane region" description="Helical" evidence="9">
    <location>
        <begin position="49"/>
        <end position="71"/>
    </location>
</feature>